<dbReference type="GO" id="GO:0006355">
    <property type="term" value="P:regulation of DNA-templated transcription"/>
    <property type="evidence" value="ECO:0007669"/>
    <property type="project" value="UniProtKB-ARBA"/>
</dbReference>
<accession>A0A7W7SVJ9</accession>
<gene>
    <name evidence="3" type="ORF">FHR38_004870</name>
</gene>
<dbReference type="PANTHER" id="PTHR30328">
    <property type="entry name" value="TRANSCRIPTIONAL REPRESSOR"/>
    <property type="match status" value="1"/>
</dbReference>
<dbReference type="InterPro" id="IPR050109">
    <property type="entry name" value="HTH-type_TetR-like_transc_reg"/>
</dbReference>
<dbReference type="AlphaFoldDB" id="A0A7W7SVJ9"/>
<proteinExistence type="predicted"/>
<dbReference type="Pfam" id="PF00440">
    <property type="entry name" value="TetR_N"/>
    <property type="match status" value="1"/>
</dbReference>
<dbReference type="GO" id="GO:0003677">
    <property type="term" value="F:DNA binding"/>
    <property type="evidence" value="ECO:0007669"/>
    <property type="project" value="UniProtKB-KW"/>
</dbReference>
<dbReference type="SUPFAM" id="SSF48498">
    <property type="entry name" value="Tetracyclin repressor-like, C-terminal domain"/>
    <property type="match status" value="1"/>
</dbReference>
<dbReference type="InterPro" id="IPR001647">
    <property type="entry name" value="HTH_TetR"/>
</dbReference>
<comment type="caution">
    <text evidence="3">The sequence shown here is derived from an EMBL/GenBank/DDBJ whole genome shotgun (WGS) entry which is preliminary data.</text>
</comment>
<dbReference type="Proteomes" id="UP000578819">
    <property type="component" value="Unassembled WGS sequence"/>
</dbReference>
<evidence type="ECO:0000256" key="1">
    <source>
        <dbReference type="ARBA" id="ARBA00023125"/>
    </source>
</evidence>
<dbReference type="EMBL" id="JACHJW010000001">
    <property type="protein sequence ID" value="MBB4961137.1"/>
    <property type="molecule type" value="Genomic_DNA"/>
</dbReference>
<protein>
    <submittedName>
        <fullName evidence="3">AcrR family transcriptional regulator</fullName>
    </submittedName>
</protein>
<evidence type="ECO:0000313" key="4">
    <source>
        <dbReference type="Proteomes" id="UP000578819"/>
    </source>
</evidence>
<organism evidence="3 4">
    <name type="scientific">Micromonospora polyrhachis</name>
    <dbReference type="NCBI Taxonomy" id="1282883"/>
    <lineage>
        <taxon>Bacteria</taxon>
        <taxon>Bacillati</taxon>
        <taxon>Actinomycetota</taxon>
        <taxon>Actinomycetes</taxon>
        <taxon>Micromonosporales</taxon>
        <taxon>Micromonosporaceae</taxon>
        <taxon>Micromonospora</taxon>
    </lineage>
</organism>
<name>A0A7W7SVJ9_9ACTN</name>
<evidence type="ECO:0000259" key="2">
    <source>
        <dbReference type="Pfam" id="PF00440"/>
    </source>
</evidence>
<dbReference type="RefSeq" id="WP_184536785.1">
    <property type="nucleotide sequence ID" value="NZ_JACHJW010000001.1"/>
</dbReference>
<evidence type="ECO:0000313" key="3">
    <source>
        <dbReference type="EMBL" id="MBB4961137.1"/>
    </source>
</evidence>
<dbReference type="Gene3D" id="1.10.357.10">
    <property type="entry name" value="Tetracycline Repressor, domain 2"/>
    <property type="match status" value="1"/>
</dbReference>
<sequence length="207" mass="22497">MQVNSGPSNRRTVTNEARRAQIIAYAIETIAELGYAGASFAQIAKRAGLSSTRLISYHFAGKDELMVEVMRTVLAEFAAFVQRHAVADTIAGELRALIEANVDFMREHRAHLVALNEIAANARGTGEVAAQTTAIAESDLAGLAELLRRGQRAGEFREFDTRVLAVAVLALRDAVVAQLAKDPHLDLAPYRRELATLVDLATRKETS</sequence>
<dbReference type="Gene3D" id="1.10.10.60">
    <property type="entry name" value="Homeodomain-like"/>
    <property type="match status" value="1"/>
</dbReference>
<dbReference type="SUPFAM" id="SSF46689">
    <property type="entry name" value="Homeodomain-like"/>
    <property type="match status" value="1"/>
</dbReference>
<keyword evidence="4" id="KW-1185">Reference proteome</keyword>
<dbReference type="InterPro" id="IPR009057">
    <property type="entry name" value="Homeodomain-like_sf"/>
</dbReference>
<reference evidence="3 4" key="1">
    <citation type="submission" date="2020-08" db="EMBL/GenBank/DDBJ databases">
        <title>Sequencing the genomes of 1000 actinobacteria strains.</title>
        <authorList>
            <person name="Klenk H.-P."/>
        </authorList>
    </citation>
    <scope>NUCLEOTIDE SEQUENCE [LARGE SCALE GENOMIC DNA]</scope>
    <source>
        <strain evidence="3 4">DSM 45886</strain>
    </source>
</reference>
<dbReference type="InterPro" id="IPR036271">
    <property type="entry name" value="Tet_transcr_reg_TetR-rel_C_sf"/>
</dbReference>
<dbReference type="PANTHER" id="PTHR30328:SF54">
    <property type="entry name" value="HTH-TYPE TRANSCRIPTIONAL REPRESSOR SCO4008"/>
    <property type="match status" value="1"/>
</dbReference>
<keyword evidence="1" id="KW-0238">DNA-binding</keyword>
<feature type="domain" description="HTH tetR-type" evidence="2">
    <location>
        <begin position="22"/>
        <end position="69"/>
    </location>
</feature>